<evidence type="ECO:0000256" key="3">
    <source>
        <dbReference type="ARBA" id="ARBA00023163"/>
    </source>
</evidence>
<dbReference type="Pfam" id="PF00027">
    <property type="entry name" value="cNMP_binding"/>
    <property type="match status" value="1"/>
</dbReference>
<dbReference type="SMART" id="SM00100">
    <property type="entry name" value="cNMP"/>
    <property type="match status" value="1"/>
</dbReference>
<dbReference type="Gene3D" id="1.10.10.10">
    <property type="entry name" value="Winged helix-like DNA-binding domain superfamily/Winged helix DNA-binding domain"/>
    <property type="match status" value="1"/>
</dbReference>
<gene>
    <name evidence="6" type="ORF">JJ685_19525</name>
</gene>
<dbReference type="EMBL" id="JAEQNE010000005">
    <property type="protein sequence ID" value="MBL0393337.1"/>
    <property type="molecule type" value="Genomic_DNA"/>
</dbReference>
<dbReference type="GO" id="GO:0003677">
    <property type="term" value="F:DNA binding"/>
    <property type="evidence" value="ECO:0007669"/>
    <property type="project" value="UniProtKB-KW"/>
</dbReference>
<dbReference type="InterPro" id="IPR012318">
    <property type="entry name" value="HTH_CRP"/>
</dbReference>
<dbReference type="SMART" id="SM00419">
    <property type="entry name" value="HTH_CRP"/>
    <property type="match status" value="1"/>
</dbReference>
<dbReference type="RefSeq" id="WP_201676007.1">
    <property type="nucleotide sequence ID" value="NZ_JAEQNE010000005.1"/>
</dbReference>
<organism evidence="6 7">
    <name type="scientific">Ramlibacter monticola</name>
    <dbReference type="NCBI Taxonomy" id="1926872"/>
    <lineage>
        <taxon>Bacteria</taxon>
        <taxon>Pseudomonadati</taxon>
        <taxon>Pseudomonadota</taxon>
        <taxon>Betaproteobacteria</taxon>
        <taxon>Burkholderiales</taxon>
        <taxon>Comamonadaceae</taxon>
        <taxon>Ramlibacter</taxon>
    </lineage>
</organism>
<evidence type="ECO:0000259" key="5">
    <source>
        <dbReference type="PROSITE" id="PS51063"/>
    </source>
</evidence>
<dbReference type="PRINTS" id="PR00034">
    <property type="entry name" value="HTHCRP"/>
</dbReference>
<dbReference type="AlphaFoldDB" id="A0A936Z484"/>
<dbReference type="GO" id="GO:0006355">
    <property type="term" value="P:regulation of DNA-templated transcription"/>
    <property type="evidence" value="ECO:0007669"/>
    <property type="project" value="InterPro"/>
</dbReference>
<dbReference type="FunFam" id="1.10.10.10:FF:000028">
    <property type="entry name" value="Fumarate/nitrate reduction transcriptional regulator Fnr"/>
    <property type="match status" value="1"/>
</dbReference>
<dbReference type="Proteomes" id="UP000599109">
    <property type="component" value="Unassembled WGS sequence"/>
</dbReference>
<comment type="caution">
    <text evidence="6">The sequence shown here is derived from an EMBL/GenBank/DDBJ whole genome shotgun (WGS) entry which is preliminary data.</text>
</comment>
<evidence type="ECO:0000259" key="4">
    <source>
        <dbReference type="PROSITE" id="PS50042"/>
    </source>
</evidence>
<dbReference type="Gene3D" id="2.60.120.10">
    <property type="entry name" value="Jelly Rolls"/>
    <property type="match status" value="1"/>
</dbReference>
<dbReference type="PROSITE" id="PS50042">
    <property type="entry name" value="CNMP_BINDING_3"/>
    <property type="match status" value="1"/>
</dbReference>
<dbReference type="Pfam" id="PF13545">
    <property type="entry name" value="HTH_Crp_2"/>
    <property type="match status" value="1"/>
</dbReference>
<name>A0A936Z484_9BURK</name>
<evidence type="ECO:0000256" key="1">
    <source>
        <dbReference type="ARBA" id="ARBA00023015"/>
    </source>
</evidence>
<feature type="domain" description="HTH crp-type" evidence="5">
    <location>
        <begin position="141"/>
        <end position="214"/>
    </location>
</feature>
<keyword evidence="1" id="KW-0805">Transcription regulation</keyword>
<evidence type="ECO:0000256" key="2">
    <source>
        <dbReference type="ARBA" id="ARBA00023125"/>
    </source>
</evidence>
<keyword evidence="2" id="KW-0238">DNA-binding</keyword>
<proteinExistence type="predicted"/>
<dbReference type="InterPro" id="IPR036388">
    <property type="entry name" value="WH-like_DNA-bd_sf"/>
</dbReference>
<keyword evidence="3" id="KW-0804">Transcription</keyword>
<dbReference type="CDD" id="cd00092">
    <property type="entry name" value="HTH_CRP"/>
    <property type="match status" value="1"/>
</dbReference>
<dbReference type="PROSITE" id="PS51063">
    <property type="entry name" value="HTH_CRP_2"/>
    <property type="match status" value="1"/>
</dbReference>
<sequence length="224" mass="24422">MHDLACASLQGDDLCLPCGLARLAGTPEGARLSQRRVPRGEPLYRQGSAYGAIYAVRAGSFKSTVHDEDGLEQVTGFHVDGDILGLDGMARLRHASTAVALEDAEVLVLPSCDAGLDPLLPRLMSRELVRQRERLQLLMGRSAEARVATFVQDITQRMHARGYSPREFHLRLSRGEIGSYLGLKLETVSRVFGRLQRQRVLRAEGRHVRVLDPAALAAACGASA</sequence>
<dbReference type="InterPro" id="IPR014710">
    <property type="entry name" value="RmlC-like_jellyroll"/>
</dbReference>
<protein>
    <submittedName>
        <fullName evidence="6">Helix-turn-helix domain-containing protein</fullName>
    </submittedName>
</protein>
<keyword evidence="7" id="KW-1185">Reference proteome</keyword>
<dbReference type="SUPFAM" id="SSF51206">
    <property type="entry name" value="cAMP-binding domain-like"/>
    <property type="match status" value="1"/>
</dbReference>
<accession>A0A936Z484</accession>
<dbReference type="InterPro" id="IPR000595">
    <property type="entry name" value="cNMP-bd_dom"/>
</dbReference>
<dbReference type="CDD" id="cd00038">
    <property type="entry name" value="CAP_ED"/>
    <property type="match status" value="1"/>
</dbReference>
<evidence type="ECO:0000313" key="6">
    <source>
        <dbReference type="EMBL" id="MBL0393337.1"/>
    </source>
</evidence>
<feature type="domain" description="Cyclic nucleotide-binding" evidence="4">
    <location>
        <begin position="32"/>
        <end position="85"/>
    </location>
</feature>
<dbReference type="SUPFAM" id="SSF46785">
    <property type="entry name" value="Winged helix' DNA-binding domain"/>
    <property type="match status" value="1"/>
</dbReference>
<evidence type="ECO:0000313" key="7">
    <source>
        <dbReference type="Proteomes" id="UP000599109"/>
    </source>
</evidence>
<reference evidence="6 7" key="1">
    <citation type="journal article" date="2017" name="Int. J. Syst. Evol. Microbiol.">
        <title>Ramlibacter monticola sp. nov., isolated from forest soil.</title>
        <authorList>
            <person name="Chaudhary D.K."/>
            <person name="Kim J."/>
        </authorList>
    </citation>
    <scope>NUCLEOTIDE SEQUENCE [LARGE SCALE GENOMIC DNA]</scope>
    <source>
        <strain evidence="6 7">KACC 19175</strain>
    </source>
</reference>
<dbReference type="InterPro" id="IPR036390">
    <property type="entry name" value="WH_DNA-bd_sf"/>
</dbReference>
<dbReference type="InterPro" id="IPR018490">
    <property type="entry name" value="cNMP-bd_dom_sf"/>
</dbReference>